<evidence type="ECO:0008006" key="2">
    <source>
        <dbReference type="Google" id="ProtNLM"/>
    </source>
</evidence>
<dbReference type="Pfam" id="PF06189">
    <property type="entry name" value="5-nucleotidase"/>
    <property type="match status" value="1"/>
</dbReference>
<dbReference type="GO" id="GO:0008253">
    <property type="term" value="F:5'-nucleotidase activity"/>
    <property type="evidence" value="ECO:0007669"/>
    <property type="project" value="InterPro"/>
</dbReference>
<dbReference type="GO" id="GO:0009117">
    <property type="term" value="P:nucleotide metabolic process"/>
    <property type="evidence" value="ECO:0007669"/>
    <property type="project" value="InterPro"/>
</dbReference>
<accession>A0A6C0IW95</accession>
<organism evidence="1">
    <name type="scientific">viral metagenome</name>
    <dbReference type="NCBI Taxonomy" id="1070528"/>
    <lineage>
        <taxon>unclassified sequences</taxon>
        <taxon>metagenomes</taxon>
        <taxon>organismal metagenomes</taxon>
    </lineage>
</organism>
<dbReference type="EMBL" id="MN740269">
    <property type="protein sequence ID" value="QHT96909.1"/>
    <property type="molecule type" value="Genomic_DNA"/>
</dbReference>
<proteinExistence type="predicted"/>
<dbReference type="GO" id="GO:0000166">
    <property type="term" value="F:nucleotide binding"/>
    <property type="evidence" value="ECO:0007669"/>
    <property type="project" value="InterPro"/>
</dbReference>
<protein>
    <recommendedName>
        <fullName evidence="2">5'-nucleotidase</fullName>
    </recommendedName>
</protein>
<evidence type="ECO:0000313" key="1">
    <source>
        <dbReference type="EMBL" id="QHT96909.1"/>
    </source>
</evidence>
<dbReference type="PANTHER" id="PTHR31367">
    <property type="entry name" value="CYTOSOLIC 5'-NUCLEOTIDASE 1 FAMILY MEMBER"/>
    <property type="match status" value="1"/>
</dbReference>
<dbReference type="GO" id="GO:0005737">
    <property type="term" value="C:cytoplasm"/>
    <property type="evidence" value="ECO:0007669"/>
    <property type="project" value="InterPro"/>
</dbReference>
<name>A0A6C0IW95_9ZZZZ</name>
<dbReference type="GO" id="GO:0000287">
    <property type="term" value="F:magnesium ion binding"/>
    <property type="evidence" value="ECO:0007669"/>
    <property type="project" value="InterPro"/>
</dbReference>
<reference evidence="1" key="1">
    <citation type="journal article" date="2020" name="Nature">
        <title>Giant virus diversity and host interactions through global metagenomics.</title>
        <authorList>
            <person name="Schulz F."/>
            <person name="Roux S."/>
            <person name="Paez-Espino D."/>
            <person name="Jungbluth S."/>
            <person name="Walsh D.A."/>
            <person name="Denef V.J."/>
            <person name="McMahon K.D."/>
            <person name="Konstantinidis K.T."/>
            <person name="Eloe-Fadrosh E.A."/>
            <person name="Kyrpides N.C."/>
            <person name="Woyke T."/>
        </authorList>
    </citation>
    <scope>NUCLEOTIDE SEQUENCE</scope>
    <source>
        <strain evidence="1">GVMAG-M-3300024336-7</strain>
    </source>
</reference>
<sequence>MIIKIPKMISKVTRIAVTTRVLFNLEYEHKIFKEKGLDAFHEYQKEHISTPLEKGVGFDLVDKLLKFNTKIGTDYIQVAIISRNDPFPAGARVMKSVEFYGLPISQFFFTGGTDITRYLHAYDISLFLSLNSKSVATALSAGLPAAQLVIPTGIVPSPSMLSPIDIDTDIKTDSISDQLRVAFDGDSVLFSDEAQAVYDKSGLHAFREHEELKKDIPLPDGPLKPFLTLIANAQKICKEKDIDCPFRTYLATSRGDTSSYRVMTTFEKWGIHTDEMFMLSGVKKTPILKTIAPHIFLDDNRSFVEDASLHGIPSACVSADLCPSPTSE</sequence>
<dbReference type="AlphaFoldDB" id="A0A6C0IW95"/>
<dbReference type="PANTHER" id="PTHR31367:SF5">
    <property type="entry name" value="CYTOSOLIC 5'-NUCLEOTIDASE 1A"/>
    <property type="match status" value="1"/>
</dbReference>
<dbReference type="InterPro" id="IPR010394">
    <property type="entry name" value="5-nucleotidase"/>
</dbReference>